<evidence type="ECO:0000313" key="2">
    <source>
        <dbReference type="Proteomes" id="UP000075635"/>
    </source>
</evidence>
<comment type="caution">
    <text evidence="1">The sequence shown here is derived from an EMBL/GenBank/DDBJ whole genome shotgun (WGS) entry which is preliminary data.</text>
</comment>
<gene>
    <name evidence="1" type="ORF">BE17_52550</name>
</gene>
<sequence>MLMQALKDIGTVVWEPLHRSRFELPGEAIAPRVPLLTRGEGVRESASDHGRRERMEDLLRVVRRVTSPAGRMG</sequence>
<dbReference type="EMBL" id="JEMB01003375">
    <property type="protein sequence ID" value="KYF73383.1"/>
    <property type="molecule type" value="Genomic_DNA"/>
</dbReference>
<name>A0A150QZJ3_SORCE</name>
<organism evidence="1 2">
    <name type="scientific">Sorangium cellulosum</name>
    <name type="common">Polyangium cellulosum</name>
    <dbReference type="NCBI Taxonomy" id="56"/>
    <lineage>
        <taxon>Bacteria</taxon>
        <taxon>Pseudomonadati</taxon>
        <taxon>Myxococcota</taxon>
        <taxon>Polyangia</taxon>
        <taxon>Polyangiales</taxon>
        <taxon>Polyangiaceae</taxon>
        <taxon>Sorangium</taxon>
    </lineage>
</organism>
<evidence type="ECO:0000313" key="1">
    <source>
        <dbReference type="EMBL" id="KYF73383.1"/>
    </source>
</evidence>
<dbReference type="Proteomes" id="UP000075635">
    <property type="component" value="Unassembled WGS sequence"/>
</dbReference>
<accession>A0A150QZJ3</accession>
<dbReference type="AlphaFoldDB" id="A0A150QZJ3"/>
<protein>
    <submittedName>
        <fullName evidence="1">Uncharacterized protein</fullName>
    </submittedName>
</protein>
<reference evidence="1 2" key="1">
    <citation type="submission" date="2014-02" db="EMBL/GenBank/DDBJ databases">
        <title>The small core and large imbalanced accessory genome model reveals a collaborative survival strategy of Sorangium cellulosum strains in nature.</title>
        <authorList>
            <person name="Han K."/>
            <person name="Peng R."/>
            <person name="Blom J."/>
            <person name="Li Y.-Z."/>
        </authorList>
    </citation>
    <scope>NUCLEOTIDE SEQUENCE [LARGE SCALE GENOMIC DNA]</scope>
    <source>
        <strain evidence="1 2">So0011-07</strain>
    </source>
</reference>
<proteinExistence type="predicted"/>